<evidence type="ECO:0000256" key="2">
    <source>
        <dbReference type="SAM" id="SignalP"/>
    </source>
</evidence>
<accession>A0A6P5ZQ40</accession>
<evidence type="ECO:0000313" key="4">
    <source>
        <dbReference type="RefSeq" id="XP_022754884.1"/>
    </source>
</evidence>
<keyword evidence="2" id="KW-0732">Signal</keyword>
<evidence type="ECO:0000256" key="1">
    <source>
        <dbReference type="SAM" id="MobiDB-lite"/>
    </source>
</evidence>
<name>A0A6P5ZQ40_DURZI</name>
<dbReference type="GeneID" id="111303108"/>
<evidence type="ECO:0000313" key="3">
    <source>
        <dbReference type="Proteomes" id="UP000515121"/>
    </source>
</evidence>
<proteinExistence type="predicted"/>
<organism evidence="3 4">
    <name type="scientific">Durio zibethinus</name>
    <name type="common">Durian</name>
    <dbReference type="NCBI Taxonomy" id="66656"/>
    <lineage>
        <taxon>Eukaryota</taxon>
        <taxon>Viridiplantae</taxon>
        <taxon>Streptophyta</taxon>
        <taxon>Embryophyta</taxon>
        <taxon>Tracheophyta</taxon>
        <taxon>Spermatophyta</taxon>
        <taxon>Magnoliopsida</taxon>
        <taxon>eudicotyledons</taxon>
        <taxon>Gunneridae</taxon>
        <taxon>Pentapetalae</taxon>
        <taxon>rosids</taxon>
        <taxon>malvids</taxon>
        <taxon>Malvales</taxon>
        <taxon>Malvaceae</taxon>
        <taxon>Helicteroideae</taxon>
        <taxon>Durio</taxon>
    </lineage>
</organism>
<feature type="chain" id="PRO_5027626072" evidence="2">
    <location>
        <begin position="21"/>
        <end position="190"/>
    </location>
</feature>
<dbReference type="Proteomes" id="UP000515121">
    <property type="component" value="Unplaced"/>
</dbReference>
<dbReference type="KEGG" id="dzi:111303108"/>
<feature type="compositionally biased region" description="Polar residues" evidence="1">
    <location>
        <begin position="56"/>
        <end position="68"/>
    </location>
</feature>
<feature type="signal peptide" evidence="2">
    <location>
        <begin position="1"/>
        <end position="20"/>
    </location>
</feature>
<gene>
    <name evidence="4" type="primary">LOC111303108</name>
</gene>
<dbReference type="AlphaFoldDB" id="A0A6P5ZQ40"/>
<keyword evidence="3" id="KW-1185">Reference proteome</keyword>
<protein>
    <submittedName>
        <fullName evidence="4">Junction-mediating and -regulatory protein-like isoform X1</fullName>
    </submittedName>
</protein>
<sequence>MAMLMPLILQLAKLCITGFALVVQESSEHNASPSRAKFSMYPPTEGIPGAVEQRSDIPSTLSQPNGSGLHSPPALPPLMSSPEPEATEWHTHSLSPSNSTEPPTHYTTLPSFTNEERVPSLAPSTPMVLPAFNTAPPPLPVQVRTQSKSPTAPQKKEPLQLYLLQGICLKIHQLSTHVCFLIKGMHQIPG</sequence>
<feature type="compositionally biased region" description="Polar residues" evidence="1">
    <location>
        <begin position="92"/>
        <end position="113"/>
    </location>
</feature>
<reference evidence="4" key="1">
    <citation type="submission" date="2025-08" db="UniProtKB">
        <authorList>
            <consortium name="RefSeq"/>
        </authorList>
    </citation>
    <scope>IDENTIFICATION</scope>
    <source>
        <tissue evidence="4">Fruit stalk</tissue>
    </source>
</reference>
<dbReference type="RefSeq" id="XP_022754884.1">
    <property type="nucleotide sequence ID" value="XM_022899149.1"/>
</dbReference>
<feature type="region of interest" description="Disordered" evidence="1">
    <location>
        <begin position="28"/>
        <end position="121"/>
    </location>
</feature>